<keyword evidence="3" id="KW-1003">Cell membrane</keyword>
<comment type="caution">
    <text evidence="10">The sequence shown here is derived from an EMBL/GenBank/DDBJ whole genome shotgun (WGS) entry which is preliminary data.</text>
</comment>
<evidence type="ECO:0000256" key="3">
    <source>
        <dbReference type="ARBA" id="ARBA00022475"/>
    </source>
</evidence>
<feature type="transmembrane region" description="Helical" evidence="9">
    <location>
        <begin position="195"/>
        <end position="214"/>
    </location>
</feature>
<keyword evidence="7 9" id="KW-0472">Membrane</keyword>
<accession>A0A4Q9DR39</accession>
<dbReference type="Pfam" id="PF04143">
    <property type="entry name" value="Sulf_transp"/>
    <property type="match status" value="1"/>
</dbReference>
<feature type="transmembrane region" description="Helical" evidence="9">
    <location>
        <begin position="142"/>
        <end position="166"/>
    </location>
</feature>
<keyword evidence="2" id="KW-0813">Transport</keyword>
<organism evidence="10 11">
    <name type="scientific">Paenibacillus thalictri</name>
    <dbReference type="NCBI Taxonomy" id="2527873"/>
    <lineage>
        <taxon>Bacteria</taxon>
        <taxon>Bacillati</taxon>
        <taxon>Bacillota</taxon>
        <taxon>Bacilli</taxon>
        <taxon>Bacillales</taxon>
        <taxon>Paenibacillaceae</taxon>
        <taxon>Paenibacillus</taxon>
    </lineage>
</organism>
<dbReference type="OrthoDB" id="9794165at2"/>
<dbReference type="PANTHER" id="PTHR30574:SF1">
    <property type="entry name" value="SULPHUR TRANSPORT DOMAIN-CONTAINING PROTEIN"/>
    <property type="match status" value="1"/>
</dbReference>
<feature type="transmembrane region" description="Helical" evidence="9">
    <location>
        <begin position="69"/>
        <end position="97"/>
    </location>
</feature>
<feature type="transmembrane region" description="Helical" evidence="9">
    <location>
        <begin position="314"/>
        <end position="335"/>
    </location>
</feature>
<evidence type="ECO:0000313" key="10">
    <source>
        <dbReference type="EMBL" id="TBL77481.1"/>
    </source>
</evidence>
<evidence type="ECO:0000313" key="11">
    <source>
        <dbReference type="Proteomes" id="UP000293142"/>
    </source>
</evidence>
<evidence type="ECO:0000256" key="8">
    <source>
        <dbReference type="ARBA" id="ARBA00035655"/>
    </source>
</evidence>
<feature type="transmembrane region" description="Helical" evidence="9">
    <location>
        <begin position="284"/>
        <end position="308"/>
    </location>
</feature>
<dbReference type="PANTHER" id="PTHR30574">
    <property type="entry name" value="INNER MEMBRANE PROTEIN YEDE"/>
    <property type="match status" value="1"/>
</dbReference>
<feature type="transmembrane region" description="Helical" evidence="9">
    <location>
        <begin position="245"/>
        <end position="264"/>
    </location>
</feature>
<keyword evidence="4" id="KW-0997">Cell inner membrane</keyword>
<gene>
    <name evidence="10" type="ORF">EYB31_17395</name>
</gene>
<keyword evidence="6 9" id="KW-1133">Transmembrane helix</keyword>
<dbReference type="AlphaFoldDB" id="A0A4Q9DR39"/>
<evidence type="ECO:0000256" key="6">
    <source>
        <dbReference type="ARBA" id="ARBA00022989"/>
    </source>
</evidence>
<comment type="similarity">
    <text evidence="8">Belongs to the TsuA/YedE (TC 9.B.102) family.</text>
</comment>
<protein>
    <submittedName>
        <fullName evidence="10">YeeE/YedE family protein</fullName>
    </submittedName>
</protein>
<feature type="transmembrane region" description="Helical" evidence="9">
    <location>
        <begin position="38"/>
        <end position="57"/>
    </location>
</feature>
<comment type="subcellular location">
    <subcellularLocation>
        <location evidence="1">Cell inner membrane</location>
        <topology evidence="1">Multi-pass membrane protein</topology>
    </subcellularLocation>
</comment>
<sequence>MVITGLLCGALLGFVMQRGRFCLTGGFRDMYLAKDNRMFYALLIAITIQSLGVYALIQFGLIQFKAGAFQWLATVIGSFIFGIGIILAGGCATGTWYRAGEGLIGSWIALAGYMTMSAIMKSGALMPVNDSLKPYSVPTNSIPATFGISVWPFIAILAIITIVLVVRQVRKPKVFIPSLPPKRKGLNHLLFEKRWHPFVTAILVGLIALLAWPLSEATGRMSGLGITTPSANVLQYLVTGDSKKYINWGVFLVLGIFLGSFIAAKGSREFRFRSPDAKTAVSSFGGGILMGFGASWAGGCSIGNGLVMTAMMTWQGWISLIFMILGTWTASYFVYVRPRTKASRKTAGSYQTTTA</sequence>
<dbReference type="GO" id="GO:0005886">
    <property type="term" value="C:plasma membrane"/>
    <property type="evidence" value="ECO:0007669"/>
    <property type="project" value="UniProtKB-SubCell"/>
</dbReference>
<reference evidence="10 11" key="1">
    <citation type="submission" date="2019-02" db="EMBL/GenBank/DDBJ databases">
        <title>Paenibacillus sp. nov., isolated from surface-sterilized tissue of Thalictrum simplex L.</title>
        <authorList>
            <person name="Tuo L."/>
        </authorList>
    </citation>
    <scope>NUCLEOTIDE SEQUENCE [LARGE SCALE GENOMIC DNA]</scope>
    <source>
        <strain evidence="10 11">N2SHLJ1</strain>
    </source>
</reference>
<evidence type="ECO:0000256" key="7">
    <source>
        <dbReference type="ARBA" id="ARBA00023136"/>
    </source>
</evidence>
<dbReference type="Proteomes" id="UP000293142">
    <property type="component" value="Unassembled WGS sequence"/>
</dbReference>
<evidence type="ECO:0000256" key="2">
    <source>
        <dbReference type="ARBA" id="ARBA00022448"/>
    </source>
</evidence>
<evidence type="ECO:0000256" key="5">
    <source>
        <dbReference type="ARBA" id="ARBA00022692"/>
    </source>
</evidence>
<evidence type="ECO:0000256" key="9">
    <source>
        <dbReference type="SAM" id="Phobius"/>
    </source>
</evidence>
<evidence type="ECO:0000256" key="4">
    <source>
        <dbReference type="ARBA" id="ARBA00022519"/>
    </source>
</evidence>
<dbReference type="InterPro" id="IPR007272">
    <property type="entry name" value="Sulf_transp_TsuA/YedE"/>
</dbReference>
<name>A0A4Q9DR39_9BACL</name>
<dbReference type="EMBL" id="SIRE01000012">
    <property type="protein sequence ID" value="TBL77481.1"/>
    <property type="molecule type" value="Genomic_DNA"/>
</dbReference>
<evidence type="ECO:0000256" key="1">
    <source>
        <dbReference type="ARBA" id="ARBA00004429"/>
    </source>
</evidence>
<keyword evidence="11" id="KW-1185">Reference proteome</keyword>
<keyword evidence="5 9" id="KW-0812">Transmembrane</keyword>
<proteinExistence type="inferred from homology"/>
<dbReference type="RefSeq" id="WP_131014877.1">
    <property type="nucleotide sequence ID" value="NZ_SIRE01000012.1"/>
</dbReference>